<feature type="coiled-coil region" evidence="3">
    <location>
        <begin position="505"/>
        <end position="553"/>
    </location>
</feature>
<evidence type="ECO:0000313" key="6">
    <source>
        <dbReference type="EnsemblMetazoa" id="CLYHEMP017955.2"/>
    </source>
</evidence>
<keyword evidence="7" id="KW-1185">Reference proteome</keyword>
<dbReference type="Proteomes" id="UP000594262">
    <property type="component" value="Unplaced"/>
</dbReference>
<feature type="coiled-coil region" evidence="3">
    <location>
        <begin position="1135"/>
        <end position="1162"/>
    </location>
</feature>
<dbReference type="InterPro" id="IPR040325">
    <property type="entry name" value="RIMBP1/2/3"/>
</dbReference>
<dbReference type="GO" id="GO:0007274">
    <property type="term" value="P:neuromuscular synaptic transmission"/>
    <property type="evidence" value="ECO:0007669"/>
    <property type="project" value="TreeGrafter"/>
</dbReference>
<evidence type="ECO:0000256" key="1">
    <source>
        <dbReference type="ARBA" id="ARBA00022443"/>
    </source>
</evidence>
<evidence type="ECO:0000256" key="4">
    <source>
        <dbReference type="SAM" id="MobiDB-lite"/>
    </source>
</evidence>
<feature type="region of interest" description="Disordered" evidence="4">
    <location>
        <begin position="1316"/>
        <end position="1340"/>
    </location>
</feature>
<feature type="coiled-coil region" evidence="3">
    <location>
        <begin position="99"/>
        <end position="154"/>
    </location>
</feature>
<dbReference type="SUPFAM" id="SSF50044">
    <property type="entry name" value="SH3-domain"/>
    <property type="match status" value="1"/>
</dbReference>
<evidence type="ECO:0000259" key="5">
    <source>
        <dbReference type="PROSITE" id="PS50002"/>
    </source>
</evidence>
<feature type="region of interest" description="Disordered" evidence="4">
    <location>
        <begin position="663"/>
        <end position="691"/>
    </location>
</feature>
<dbReference type="SMART" id="SM00326">
    <property type="entry name" value="SH3"/>
    <property type="match status" value="1"/>
</dbReference>
<dbReference type="GO" id="GO:0045202">
    <property type="term" value="C:synapse"/>
    <property type="evidence" value="ECO:0007669"/>
    <property type="project" value="GOC"/>
</dbReference>
<organism evidence="6 7">
    <name type="scientific">Clytia hemisphaerica</name>
    <dbReference type="NCBI Taxonomy" id="252671"/>
    <lineage>
        <taxon>Eukaryota</taxon>
        <taxon>Metazoa</taxon>
        <taxon>Cnidaria</taxon>
        <taxon>Hydrozoa</taxon>
        <taxon>Hydroidolina</taxon>
        <taxon>Leptothecata</taxon>
        <taxon>Obeliida</taxon>
        <taxon>Clytiidae</taxon>
        <taxon>Clytia</taxon>
    </lineage>
</organism>
<feature type="coiled-coil region" evidence="3">
    <location>
        <begin position="228"/>
        <end position="353"/>
    </location>
</feature>
<keyword evidence="1 2" id="KW-0728">SH3 domain</keyword>
<feature type="compositionally biased region" description="Polar residues" evidence="4">
    <location>
        <begin position="869"/>
        <end position="884"/>
    </location>
</feature>
<feature type="region of interest" description="Disordered" evidence="4">
    <location>
        <begin position="1738"/>
        <end position="1833"/>
    </location>
</feature>
<feature type="domain" description="SH3" evidence="5">
    <location>
        <begin position="1830"/>
        <end position="1897"/>
    </location>
</feature>
<feature type="compositionally biased region" description="Basic and acidic residues" evidence="4">
    <location>
        <begin position="841"/>
        <end position="852"/>
    </location>
</feature>
<name>A0A7M5X5T4_9CNID</name>
<dbReference type="OrthoDB" id="4158657at2759"/>
<reference evidence="6" key="1">
    <citation type="submission" date="2021-01" db="UniProtKB">
        <authorList>
            <consortium name="EnsemblMetazoa"/>
        </authorList>
    </citation>
    <scope>IDENTIFICATION</scope>
</reference>
<feature type="region of interest" description="Disordered" evidence="4">
    <location>
        <begin position="1167"/>
        <end position="1215"/>
    </location>
</feature>
<dbReference type="Pfam" id="PF07653">
    <property type="entry name" value="SH3_2"/>
    <property type="match status" value="1"/>
</dbReference>
<feature type="compositionally biased region" description="Gly residues" evidence="4">
    <location>
        <begin position="1738"/>
        <end position="1750"/>
    </location>
</feature>
<evidence type="ECO:0000256" key="2">
    <source>
        <dbReference type="PROSITE-ProRule" id="PRU00192"/>
    </source>
</evidence>
<dbReference type="PROSITE" id="PS50002">
    <property type="entry name" value="SH3"/>
    <property type="match status" value="1"/>
</dbReference>
<evidence type="ECO:0000313" key="7">
    <source>
        <dbReference type="Proteomes" id="UP000594262"/>
    </source>
</evidence>
<dbReference type="PANTHER" id="PTHR14234:SF19">
    <property type="entry name" value="RIM-BINDING PROTEIN, ISOFORM F"/>
    <property type="match status" value="1"/>
</dbReference>
<dbReference type="PANTHER" id="PTHR14234">
    <property type="entry name" value="RIM BINDING PROTEIN-RELATED"/>
    <property type="match status" value="1"/>
</dbReference>
<sequence>MDNYELEEETMASLQRSMISEEFSQTYQDMENFLADYPRRILTKPHNDPERTLHRKYVELSALVRRLDERNQQLSLHSQKMIDKLKEMKEYYKPSEDRIKELGNKNMDLNQTIRKLDQRIKDMQKEFSEKNDKITNLQLLLERKERKLKKIRSKDSSAVNADDFETAQRQISDQLQIIAELRHQNLEKDRRVNNLKKKLIEKCSMDPETLECEDSNKKDEESGEQEKIKLLTKENMELQRLYHLLQRQTEEKETDPQRNAMALRDMQSDIESLHSINEDLVKQVEDQKDNMSHLTDDNNFLKDELEKVEEENKDMRDKLINSEEEIFKKTLQLKSLTEELKVTFDQNDLLELKLSHLTTTQLMGDKVKEMENEVETDEVKNFAGNLAVDEDPEDTIQIKFNLRQLVLKKGEVLSKEERKVINEADNFIGKLSKELSISKCNNVIMLSRIRELEEKFNVSHQNLLEQHQELEVLRKDKLKREEMDLLFVNEEKIILDKSVDETPSFVELNKGIESAKKRIEELEQAKKALEEKLLREQSKLSQSEDEIQLLRLEAGKFREADLQLTMLQKSNMKILKEFKRREDESALVVSTPQVEVLTEDLMNELSQLQTENENLNKEMGVIHSQSSQAVDMVNEAKSVLEKCETATQTPKILLIPISERAATVEQSNQTEPSIDFESEGNDRIGENNNKEAVTEEDFEYTELQDVECLPIDFDQFFNDVLSTKDNEPQIVEEILNETEASNLMAEPPNMLDEIPPQDDNEFILSVMKEYEKSGASGGEPHNQSVIYKPLPPPTIALLRDTGTGTADGVSCQTSFDMYLNKTVSTEPALDSDAPLSTIPSDRSEEPPKRTEDPNIPSYESYLYHERRASSSADSNITPRSTGVTPLSVDSFGITPREKRDTPIQARSFSSASKSSRTPYSSTPSLRSPSKTAYTFNSKYSSMSHDSLSKTASRNEDTKDIKDILNIVDIKQMLDSSIGKDSFSTNEMKKESFSTSLTVNEMKNSSASIAINSQQSKEHEKVDDVQSSRFENDTFLTELLSESKKIKALAEQIFTSANIDKYQSMEELSQHEEILKPTRSQSVDNISSETPAKFNKMGVSYNPAEVKPPLRECNCQCDICKSKKILPPPSRYDTILRNSNKQQSMLNTNNEQYESQYKETENLKTQYGTFEGPRRLPPQPDSIRDSTKHNRPLIGDSLHLRTMPTLPGPSPEGKKADWSEASKLELPEKYADFYCCHEKEEQTSKLELPRRYEEYRYFNEQGDREEYFDCLIRNEQKNDPRASEYEKYNGQEIYYCCASEDSDQNDIGNIQEVMKLPHPPPKQQQQQNLEESHDRYYDNRPRDVSFVMTRRGQRNVYREVEFLRERCSELIQKLKNKETLLMSIDDKGDDDLLIEKKDKEIQLQTESISQITQMLQKTKKELEVKSVEVKRKDVEITHLRTELKRIVEKKKVLEHSNSENQVTLTKLDSVEMRLRQMSERNDVLIIENKELIERIKQTEISEQEFSILEQNVYELQMQLRDMEDVEVHRDELLQKIHSIKKQRDEFLAKGKMVEEERNEFSKSNKTLEQYLIEWKRKTQEFKQTNSSLKQRILLLEKDKKELEIKIDEIQSDRVRMQSTIFTLETEREDLMAELKEVVIERNTLEQRLAELEDMLGEHDQLEEGFHSLRLKVSELTKQRDDAEILIHSYKTKIQNLKKSIRTKEDTVLQLTHDIQVMKVAIDHCSPEDIPNLRSLKGMGGVPSVGGSGGAPIPGRGREPSKDPTVMFDPNIHDLEGSSSPDDYDLVTVRTKDHHHHHHHRLSPSDDSVQEEHLVTTSAPRPRRRGPSGRSRNAKKYVALFDYDPYKSSTSDAPEKELRLREGDYITVFGEMDSDGFYEAEINGVRGMIPGIYVEELTDTNQTTDV</sequence>
<feature type="coiled-coil region" evidence="3">
    <location>
        <begin position="1521"/>
        <end position="1705"/>
    </location>
</feature>
<protein>
    <recommendedName>
        <fullName evidence="5">SH3 domain-containing protein</fullName>
    </recommendedName>
</protein>
<feature type="compositionally biased region" description="Basic and acidic residues" evidence="4">
    <location>
        <begin position="1329"/>
        <end position="1340"/>
    </location>
</feature>
<dbReference type="EnsemblMetazoa" id="CLYHEMT017955.2">
    <property type="protein sequence ID" value="CLYHEMP017955.2"/>
    <property type="gene ID" value="CLYHEMG017955"/>
</dbReference>
<accession>A0A7M5X5T4</accession>
<feature type="compositionally biased region" description="Low complexity" evidence="4">
    <location>
        <begin position="905"/>
        <end position="916"/>
    </location>
</feature>
<dbReference type="InterPro" id="IPR036028">
    <property type="entry name" value="SH3-like_dom_sf"/>
</dbReference>
<proteinExistence type="predicted"/>
<feature type="compositionally biased region" description="Basic and acidic residues" evidence="4">
    <location>
        <begin position="680"/>
        <end position="691"/>
    </location>
</feature>
<feature type="compositionally biased region" description="Basic residues" evidence="4">
    <location>
        <begin position="1790"/>
        <end position="1800"/>
    </location>
</feature>
<evidence type="ECO:0000256" key="3">
    <source>
        <dbReference type="SAM" id="Coils"/>
    </source>
</evidence>
<feature type="coiled-coil region" evidence="3">
    <location>
        <begin position="598"/>
        <end position="625"/>
    </location>
</feature>
<dbReference type="InterPro" id="IPR001452">
    <property type="entry name" value="SH3_domain"/>
</dbReference>
<feature type="compositionally biased region" description="Basic residues" evidence="4">
    <location>
        <begin position="1819"/>
        <end position="1833"/>
    </location>
</feature>
<feature type="compositionally biased region" description="Polar residues" evidence="4">
    <location>
        <begin position="917"/>
        <end position="930"/>
    </location>
</feature>
<dbReference type="Gene3D" id="2.30.30.40">
    <property type="entry name" value="SH3 Domains"/>
    <property type="match status" value="1"/>
</dbReference>
<feature type="region of interest" description="Disordered" evidence="4">
    <location>
        <begin position="826"/>
        <end position="930"/>
    </location>
</feature>
<keyword evidence="3" id="KW-0175">Coiled coil</keyword>